<feature type="region of interest" description="Disordered" evidence="4">
    <location>
        <begin position="271"/>
        <end position="356"/>
    </location>
</feature>
<feature type="compositionally biased region" description="Acidic residues" evidence="4">
    <location>
        <begin position="152"/>
        <end position="177"/>
    </location>
</feature>
<dbReference type="EMBL" id="CP034457">
    <property type="protein sequence ID" value="QBM87030.1"/>
    <property type="molecule type" value="Genomic_DNA"/>
</dbReference>
<dbReference type="GO" id="GO:0003677">
    <property type="term" value="F:DNA binding"/>
    <property type="evidence" value="ECO:0007669"/>
    <property type="project" value="TreeGrafter"/>
</dbReference>
<accession>A0A4P6XIN3</accession>
<feature type="compositionally biased region" description="Basic and acidic residues" evidence="4">
    <location>
        <begin position="276"/>
        <end position="290"/>
    </location>
</feature>
<dbReference type="GO" id="GO:0042274">
    <property type="term" value="P:ribosomal small subunit biogenesis"/>
    <property type="evidence" value="ECO:0007669"/>
    <property type="project" value="TreeGrafter"/>
</dbReference>
<feature type="domain" description="Ribosomal RNA-processing protein 14/surfeit locus protein 6 C-terminal" evidence="5">
    <location>
        <begin position="128"/>
        <end position="317"/>
    </location>
</feature>
<feature type="compositionally biased region" description="Acidic residues" evidence="4">
    <location>
        <begin position="33"/>
        <end position="45"/>
    </location>
</feature>
<comment type="similarity">
    <text evidence="2">Belongs to the SURF6 family.</text>
</comment>
<comment type="subcellular location">
    <subcellularLocation>
        <location evidence="1">Nucleus</location>
    </subcellularLocation>
</comment>
<protein>
    <submittedName>
        <fullName evidence="6">rRNA-processing protein 14 RRP14</fullName>
    </submittedName>
</protein>
<feature type="compositionally biased region" description="Basic and acidic residues" evidence="4">
    <location>
        <begin position="211"/>
        <end position="223"/>
    </location>
</feature>
<evidence type="ECO:0000313" key="7">
    <source>
        <dbReference type="Proteomes" id="UP000292447"/>
    </source>
</evidence>
<dbReference type="AlphaFoldDB" id="A0A4P6XIN3"/>
<evidence type="ECO:0000256" key="3">
    <source>
        <dbReference type="ARBA" id="ARBA00023242"/>
    </source>
</evidence>
<dbReference type="GO" id="GO:0005730">
    <property type="term" value="C:nucleolus"/>
    <property type="evidence" value="ECO:0007669"/>
    <property type="project" value="TreeGrafter"/>
</dbReference>
<keyword evidence="3" id="KW-0539">Nucleus</keyword>
<evidence type="ECO:0000259" key="5">
    <source>
        <dbReference type="Pfam" id="PF04935"/>
    </source>
</evidence>
<evidence type="ECO:0000256" key="2">
    <source>
        <dbReference type="ARBA" id="ARBA00005904"/>
    </source>
</evidence>
<evidence type="ECO:0000313" key="6">
    <source>
        <dbReference type="EMBL" id="QBM87030.1"/>
    </source>
</evidence>
<dbReference type="GO" id="GO:0003723">
    <property type="term" value="F:RNA binding"/>
    <property type="evidence" value="ECO:0007669"/>
    <property type="project" value="TreeGrafter"/>
</dbReference>
<evidence type="ECO:0000256" key="1">
    <source>
        <dbReference type="ARBA" id="ARBA00004123"/>
    </source>
</evidence>
<proteinExistence type="inferred from homology"/>
<keyword evidence="7" id="KW-1185">Reference proteome</keyword>
<organism evidence="6 7">
    <name type="scientific">Metschnikowia aff. pulcherrima</name>
    <dbReference type="NCBI Taxonomy" id="2163413"/>
    <lineage>
        <taxon>Eukaryota</taxon>
        <taxon>Fungi</taxon>
        <taxon>Dikarya</taxon>
        <taxon>Ascomycota</taxon>
        <taxon>Saccharomycotina</taxon>
        <taxon>Pichiomycetes</taxon>
        <taxon>Metschnikowiaceae</taxon>
        <taxon>Metschnikowia</taxon>
    </lineage>
</organism>
<feature type="region of interest" description="Disordered" evidence="4">
    <location>
        <begin position="1"/>
        <end position="87"/>
    </location>
</feature>
<reference evidence="7" key="1">
    <citation type="submission" date="2019-03" db="EMBL/GenBank/DDBJ databases">
        <title>Snf2 controls pulcherriminic acid biosynthesis and connects pigmentation and antifungal activity of the yeast Metschnikowia pulcherrima.</title>
        <authorList>
            <person name="Gore-Lloyd D."/>
            <person name="Sumann I."/>
            <person name="Brachmann A.O."/>
            <person name="Schneeberger K."/>
            <person name="Ortiz-Merino R.A."/>
            <person name="Moreno-Beltran M."/>
            <person name="Schlaefli M."/>
            <person name="Kirner P."/>
            <person name="Santos Kron A."/>
            <person name="Wolfe K.H."/>
            <person name="Piel J."/>
            <person name="Ahrens C.H."/>
            <person name="Henk D."/>
            <person name="Freimoser F.M."/>
        </authorList>
    </citation>
    <scope>NUCLEOTIDE SEQUENCE [LARGE SCALE GENOMIC DNA]</scope>
    <source>
        <strain evidence="7">APC 1.2</strain>
    </source>
</reference>
<feature type="region of interest" description="Disordered" evidence="4">
    <location>
        <begin position="104"/>
        <end position="249"/>
    </location>
</feature>
<dbReference type="PANTHER" id="PTHR14369">
    <property type="entry name" value="SURFEIT LOCUS PROTEIN 6"/>
    <property type="match status" value="1"/>
</dbReference>
<sequence>MDKIAKSAKKVSLPRKLERPTTAVSESEKSLESQEDEEAHEDSEDLLNGGSHLEFDDEGNEIVTQASSETSKAQGSKNKKELSTEELKLREQKRAELKEKLARKISLLREKRKAPGTKTGGPVKSREQMLEERKRREEVKKQEKLKRKRDEMEDDEDGSDQSDEEDDEDDQDDDEAEVLFGNIQFADGSRMTSDLKTIRNGADHKKKKGPANKDIKAHLSKLENKKRRLELLTPEQRKQHEEKDQWSSLMSQAEGVKIKNDEKLLRKALKKKEKQKLKSEIEWRERKQVVKDTISARQKRREANLKARKDNKGKKSKNQPKLRKFTGVVKKGKGGKDGKKRAGFEGNAKSKGKQKD</sequence>
<dbReference type="GO" id="GO:0042273">
    <property type="term" value="P:ribosomal large subunit biogenesis"/>
    <property type="evidence" value="ECO:0007669"/>
    <property type="project" value="TreeGrafter"/>
</dbReference>
<dbReference type="InterPro" id="IPR007019">
    <property type="entry name" value="SURF6"/>
</dbReference>
<feature type="compositionally biased region" description="Basic and acidic residues" evidence="4">
    <location>
        <begin position="235"/>
        <end position="245"/>
    </location>
</feature>
<evidence type="ECO:0000256" key="4">
    <source>
        <dbReference type="SAM" id="MobiDB-lite"/>
    </source>
</evidence>
<feature type="compositionally biased region" description="Basic and acidic residues" evidence="4">
    <location>
        <begin position="124"/>
        <end position="142"/>
    </location>
</feature>
<dbReference type="InterPro" id="IPR029190">
    <property type="entry name" value="Rrp14/SURF6_C"/>
</dbReference>
<dbReference type="Pfam" id="PF04935">
    <property type="entry name" value="SURF6"/>
    <property type="match status" value="1"/>
</dbReference>
<feature type="compositionally biased region" description="Polar residues" evidence="4">
    <location>
        <begin position="62"/>
        <end position="76"/>
    </location>
</feature>
<feature type="compositionally biased region" description="Basic and acidic residues" evidence="4">
    <location>
        <begin position="334"/>
        <end position="343"/>
    </location>
</feature>
<name>A0A4P6XIN3_9ASCO</name>
<feature type="compositionally biased region" description="Basic and acidic residues" evidence="4">
    <location>
        <begin position="301"/>
        <end position="310"/>
    </location>
</feature>
<feature type="compositionally biased region" description="Basic residues" evidence="4">
    <location>
        <begin position="1"/>
        <end position="13"/>
    </location>
</feature>
<dbReference type="STRING" id="2163413.A0A4P6XIN3"/>
<dbReference type="PANTHER" id="PTHR14369:SF0">
    <property type="entry name" value="SURFEIT LOCUS PROTEIN 6"/>
    <property type="match status" value="1"/>
</dbReference>
<gene>
    <name evidence="6" type="primary">MPUL0B02250</name>
    <name evidence="6" type="ORF">METSCH_B02250</name>
</gene>
<feature type="compositionally biased region" description="Basic and acidic residues" evidence="4">
    <location>
        <begin position="78"/>
        <end position="87"/>
    </location>
</feature>
<feature type="compositionally biased region" description="Basic residues" evidence="4">
    <location>
        <begin position="311"/>
        <end position="333"/>
    </location>
</feature>
<dbReference type="Proteomes" id="UP000292447">
    <property type="component" value="Chromosome II"/>
</dbReference>